<evidence type="ECO:0000313" key="13">
    <source>
        <dbReference type="EMBL" id="OCK82061.1"/>
    </source>
</evidence>
<reference evidence="13 14" key="1">
    <citation type="journal article" date="2016" name="Nat. Commun.">
        <title>Ectomycorrhizal ecology is imprinted in the genome of the dominant symbiotic fungus Cenococcum geophilum.</title>
        <authorList>
            <consortium name="DOE Joint Genome Institute"/>
            <person name="Peter M."/>
            <person name="Kohler A."/>
            <person name="Ohm R.A."/>
            <person name="Kuo A."/>
            <person name="Krutzmann J."/>
            <person name="Morin E."/>
            <person name="Arend M."/>
            <person name="Barry K.W."/>
            <person name="Binder M."/>
            <person name="Choi C."/>
            <person name="Clum A."/>
            <person name="Copeland A."/>
            <person name="Grisel N."/>
            <person name="Haridas S."/>
            <person name="Kipfer T."/>
            <person name="LaButti K."/>
            <person name="Lindquist E."/>
            <person name="Lipzen A."/>
            <person name="Maire R."/>
            <person name="Meier B."/>
            <person name="Mihaltcheva S."/>
            <person name="Molinier V."/>
            <person name="Murat C."/>
            <person name="Poggeler S."/>
            <person name="Quandt C.A."/>
            <person name="Sperisen C."/>
            <person name="Tritt A."/>
            <person name="Tisserant E."/>
            <person name="Crous P.W."/>
            <person name="Henrissat B."/>
            <person name="Nehls U."/>
            <person name="Egli S."/>
            <person name="Spatafora J.W."/>
            <person name="Grigoriev I.V."/>
            <person name="Martin F.M."/>
        </authorList>
    </citation>
    <scope>NUCLEOTIDE SEQUENCE [LARGE SCALE GENOMIC DNA]</scope>
    <source>
        <strain evidence="13 14">CBS 459.81</strain>
    </source>
</reference>
<evidence type="ECO:0000256" key="2">
    <source>
        <dbReference type="ARBA" id="ARBA00022692"/>
    </source>
</evidence>
<dbReference type="InterPro" id="IPR003892">
    <property type="entry name" value="CUE"/>
</dbReference>
<protein>
    <recommendedName>
        <fullName evidence="9">Coupling of ubiquitin conjugation to ER degradation protein 1</fullName>
    </recommendedName>
</protein>
<dbReference type="OrthoDB" id="3824970at2759"/>
<evidence type="ECO:0000256" key="7">
    <source>
        <dbReference type="ARBA" id="ARBA00037847"/>
    </source>
</evidence>
<evidence type="ECO:0000256" key="6">
    <source>
        <dbReference type="ARBA" id="ARBA00023136"/>
    </source>
</evidence>
<keyword evidence="5 11" id="KW-1133">Transmembrane helix</keyword>
<keyword evidence="3" id="KW-0833">Ubl conjugation pathway</keyword>
<comment type="similarity">
    <text evidence="8">Belongs to the CUE1 family.</text>
</comment>
<sequence>MAEQTINIPSTIVFLIITFLILRWYYARPTGGTRPSPGQNRGFIASPAQVDQLAQMFPQLSRREIMWDLQRNGGNVAATSERVLSGRSLEQPPPTFQPPNLRPSIPTPRTATPSKPSHPDLIARYNLASKINSSTDASISESDVPKKVWSQDRNERQKLLQQRREEMILAARRKFEEKEKAKRAEAS</sequence>
<evidence type="ECO:0000256" key="10">
    <source>
        <dbReference type="SAM" id="MobiDB-lite"/>
    </source>
</evidence>
<keyword evidence="4" id="KW-0256">Endoplasmic reticulum</keyword>
<evidence type="ECO:0000256" key="4">
    <source>
        <dbReference type="ARBA" id="ARBA00022824"/>
    </source>
</evidence>
<dbReference type="PROSITE" id="PS51140">
    <property type="entry name" value="CUE"/>
    <property type="match status" value="1"/>
</dbReference>
<dbReference type="CDD" id="cd14424">
    <property type="entry name" value="CUE_Cue1p_like"/>
    <property type="match status" value="1"/>
</dbReference>
<dbReference type="GO" id="GO:0043130">
    <property type="term" value="F:ubiquitin binding"/>
    <property type="evidence" value="ECO:0007669"/>
    <property type="project" value="InterPro"/>
</dbReference>
<evidence type="ECO:0000256" key="3">
    <source>
        <dbReference type="ARBA" id="ARBA00022786"/>
    </source>
</evidence>
<dbReference type="SUPFAM" id="SSF46934">
    <property type="entry name" value="UBA-like"/>
    <property type="match status" value="1"/>
</dbReference>
<evidence type="ECO:0000256" key="1">
    <source>
        <dbReference type="ARBA" id="ARBA00004586"/>
    </source>
</evidence>
<dbReference type="GO" id="GO:0005789">
    <property type="term" value="C:endoplasmic reticulum membrane"/>
    <property type="evidence" value="ECO:0007669"/>
    <property type="project" value="UniProtKB-SubCell"/>
</dbReference>
<dbReference type="AlphaFoldDB" id="A0A8E2EE07"/>
<dbReference type="EMBL" id="KV744900">
    <property type="protein sequence ID" value="OCK82061.1"/>
    <property type="molecule type" value="Genomic_DNA"/>
</dbReference>
<accession>A0A8E2EE07</accession>
<proteinExistence type="inferred from homology"/>
<evidence type="ECO:0000256" key="9">
    <source>
        <dbReference type="ARBA" id="ARBA00072899"/>
    </source>
</evidence>
<evidence type="ECO:0000256" key="8">
    <source>
        <dbReference type="ARBA" id="ARBA00061383"/>
    </source>
</evidence>
<dbReference type="InterPro" id="IPR009060">
    <property type="entry name" value="UBA-like_sf"/>
</dbReference>
<feature type="region of interest" description="Disordered" evidence="10">
    <location>
        <begin position="84"/>
        <end position="120"/>
    </location>
</feature>
<organism evidence="13 14">
    <name type="scientific">Lepidopterella palustris CBS 459.81</name>
    <dbReference type="NCBI Taxonomy" id="1314670"/>
    <lineage>
        <taxon>Eukaryota</taxon>
        <taxon>Fungi</taxon>
        <taxon>Dikarya</taxon>
        <taxon>Ascomycota</taxon>
        <taxon>Pezizomycotina</taxon>
        <taxon>Dothideomycetes</taxon>
        <taxon>Pleosporomycetidae</taxon>
        <taxon>Mytilinidiales</taxon>
        <taxon>Argynnaceae</taxon>
        <taxon>Lepidopterella</taxon>
    </lineage>
</organism>
<evidence type="ECO:0000259" key="12">
    <source>
        <dbReference type="PROSITE" id="PS51140"/>
    </source>
</evidence>
<feature type="region of interest" description="Disordered" evidence="10">
    <location>
        <begin position="134"/>
        <end position="155"/>
    </location>
</feature>
<feature type="compositionally biased region" description="Pro residues" evidence="10">
    <location>
        <begin position="91"/>
        <end position="101"/>
    </location>
</feature>
<comment type="subcellular location">
    <subcellularLocation>
        <location evidence="7">Endomembrane system</location>
        <topology evidence="7">Single-pass membrane protein</topology>
    </subcellularLocation>
    <subcellularLocation>
        <location evidence="1">Endoplasmic reticulum membrane</location>
    </subcellularLocation>
</comment>
<feature type="domain" description="CUE" evidence="12">
    <location>
        <begin position="45"/>
        <end position="88"/>
    </location>
</feature>
<evidence type="ECO:0000313" key="14">
    <source>
        <dbReference type="Proteomes" id="UP000250266"/>
    </source>
</evidence>
<gene>
    <name evidence="13" type="ORF">K432DRAFT_294139</name>
</gene>
<dbReference type="Proteomes" id="UP000250266">
    <property type="component" value="Unassembled WGS sequence"/>
</dbReference>
<keyword evidence="6 11" id="KW-0472">Membrane</keyword>
<evidence type="ECO:0000256" key="5">
    <source>
        <dbReference type="ARBA" id="ARBA00022989"/>
    </source>
</evidence>
<evidence type="ECO:0000256" key="11">
    <source>
        <dbReference type="SAM" id="Phobius"/>
    </source>
</evidence>
<feature type="transmembrane region" description="Helical" evidence="11">
    <location>
        <begin position="6"/>
        <end position="26"/>
    </location>
</feature>
<dbReference type="Pfam" id="PF02845">
    <property type="entry name" value="CUE"/>
    <property type="match status" value="1"/>
</dbReference>
<feature type="compositionally biased region" description="Basic and acidic residues" evidence="10">
    <location>
        <begin position="143"/>
        <end position="155"/>
    </location>
</feature>
<keyword evidence="2 11" id="KW-0812">Transmembrane</keyword>
<keyword evidence="14" id="KW-1185">Reference proteome</keyword>
<name>A0A8E2EE07_9PEZI</name>
<dbReference type="FunFam" id="1.10.8.10:FF:000050">
    <property type="entry name" value="Related to AMFR protein"/>
    <property type="match status" value="1"/>
</dbReference>
<dbReference type="Gene3D" id="1.10.8.10">
    <property type="entry name" value="DNA helicase RuvA subunit, C-terminal domain"/>
    <property type="match status" value="1"/>
</dbReference>